<dbReference type="GO" id="GO:0016887">
    <property type="term" value="F:ATP hydrolysis activity"/>
    <property type="evidence" value="ECO:0007669"/>
    <property type="project" value="InterPro"/>
</dbReference>
<name>A0A0B5ATC5_9BACL</name>
<dbReference type="HOGENOM" id="CLU_585067_0_0_9"/>
<sequence length="463" mass="52834">MSIEKNFKSFKKDMQKMKGIRETGTIYTFEDALEEVRHFITEKKKQLTDDDTGSDKKNREEVVKDKAALRLVLEESRAEIRDVVYGRNIRVREYENDPELFIDMAAEEFVGYSVLAKAFYDPKVSDIFCMGWNKIYIEKDGENEKYPYHFRSPKHYQEFIERVLRDGGAGVGKVVDNGENKIVDAEFYGDRIQATSKMVSPKDFSITFRKHKESHITLNQIVEQGVLSPEISEFLGQAILGELNLIYAGITGSGKTTTIRALLDHYVTLSNKRMLVCEDTQELFPQNDHTLELVSHKNSNPQLAVELYDIILTALRLKPKYIVVGEVRGKEAQAAVEAAETGHSTIFTMHGGKPINIINRLVTKYLSAMPALGIDVVERIIGSAIDYIAIQDDIPGIGRRVSIISEVTFDDETGRVSLKPIFEFDFETEEYKMVNKMHPEKAKLMLRRGVKRDDIKHFVEGWS</sequence>
<dbReference type="PANTHER" id="PTHR30486:SF6">
    <property type="entry name" value="TYPE IV PILUS RETRACTATION ATPASE PILT"/>
    <property type="match status" value="1"/>
</dbReference>
<dbReference type="AlphaFoldDB" id="A0A0B5ATC5"/>
<keyword evidence="4" id="KW-1185">Reference proteome</keyword>
<protein>
    <submittedName>
        <fullName evidence="3">Type II secretion system protein E</fullName>
    </submittedName>
</protein>
<feature type="domain" description="Bacterial type II secretion system protein E" evidence="2">
    <location>
        <begin position="124"/>
        <end position="363"/>
    </location>
</feature>
<evidence type="ECO:0000256" key="1">
    <source>
        <dbReference type="ARBA" id="ARBA00006611"/>
    </source>
</evidence>
<dbReference type="OrthoDB" id="9810761at2"/>
<dbReference type="BioCyc" id="JESP1508404:G14D9-13437-MONOMER"/>
<evidence type="ECO:0000259" key="2">
    <source>
        <dbReference type="Pfam" id="PF00437"/>
    </source>
</evidence>
<proteinExistence type="inferred from homology"/>
<dbReference type="SUPFAM" id="SSF52540">
    <property type="entry name" value="P-loop containing nucleoside triphosphate hydrolases"/>
    <property type="match status" value="1"/>
</dbReference>
<gene>
    <name evidence="3" type="ORF">JMA_41530</name>
</gene>
<keyword evidence="3" id="KW-0614">Plasmid</keyword>
<dbReference type="Proteomes" id="UP000031449">
    <property type="component" value="Plasmid unnamed"/>
</dbReference>
<dbReference type="Pfam" id="PF00437">
    <property type="entry name" value="T2SSE"/>
    <property type="match status" value="1"/>
</dbReference>
<accession>A0A0B5ATC5</accession>
<comment type="similarity">
    <text evidence="1">Belongs to the GSP E family.</text>
</comment>
<reference evidence="3 4" key="1">
    <citation type="submission" date="2014-08" db="EMBL/GenBank/DDBJ databases">
        <title>Complete genome of a marine bacteria Jeotgalibacillus malaysiensis.</title>
        <authorList>
            <person name="Yaakop A.S."/>
            <person name="Chan K.-G."/>
            <person name="Goh K.M."/>
        </authorList>
    </citation>
    <scope>NUCLEOTIDE SEQUENCE [LARGE SCALE GENOMIC DNA]</scope>
    <source>
        <strain evidence="3 4">D5</strain>
        <plasmid evidence="4">Plasmid</plasmid>
    </source>
</reference>
<organism evidence="3 4">
    <name type="scientific">Jeotgalibacillus malaysiensis</name>
    <dbReference type="NCBI Taxonomy" id="1508404"/>
    <lineage>
        <taxon>Bacteria</taxon>
        <taxon>Bacillati</taxon>
        <taxon>Bacillota</taxon>
        <taxon>Bacilli</taxon>
        <taxon>Bacillales</taxon>
        <taxon>Caryophanaceae</taxon>
        <taxon>Jeotgalibacillus</taxon>
    </lineage>
</organism>
<dbReference type="InterPro" id="IPR001482">
    <property type="entry name" value="T2SS/T4SS_dom"/>
</dbReference>
<dbReference type="PANTHER" id="PTHR30486">
    <property type="entry name" value="TWITCHING MOTILITY PROTEIN PILT"/>
    <property type="match status" value="1"/>
</dbReference>
<geneLocation type="plasmid" evidence="4"/>
<dbReference type="EMBL" id="CP009417">
    <property type="protein sequence ID" value="AJD93470.1"/>
    <property type="molecule type" value="Genomic_DNA"/>
</dbReference>
<dbReference type="Gene3D" id="3.40.50.300">
    <property type="entry name" value="P-loop containing nucleotide triphosphate hydrolases"/>
    <property type="match status" value="1"/>
</dbReference>
<dbReference type="KEGG" id="jeo:JMA_41530"/>
<dbReference type="InterPro" id="IPR050921">
    <property type="entry name" value="T4SS_GSP_E_ATPase"/>
</dbReference>
<dbReference type="Gene3D" id="3.30.450.380">
    <property type="match status" value="1"/>
</dbReference>
<evidence type="ECO:0000313" key="4">
    <source>
        <dbReference type="Proteomes" id="UP000031449"/>
    </source>
</evidence>
<evidence type="ECO:0000313" key="3">
    <source>
        <dbReference type="EMBL" id="AJD93470.1"/>
    </source>
</evidence>
<dbReference type="InterPro" id="IPR027417">
    <property type="entry name" value="P-loop_NTPase"/>
</dbReference>